<dbReference type="PANTHER" id="PTHR44086:SF13">
    <property type="entry name" value="THIOSULFATE SULFURTRANSFERASE PSPE"/>
    <property type="match status" value="1"/>
</dbReference>
<evidence type="ECO:0000313" key="4">
    <source>
        <dbReference type="Proteomes" id="UP001308005"/>
    </source>
</evidence>
<dbReference type="SUPFAM" id="SSF52821">
    <property type="entry name" value="Rhodanese/Cell cycle control phosphatase"/>
    <property type="match status" value="1"/>
</dbReference>
<sequence length="160" mass="17864">MTRKTFMALVADVLPHIRELMPWDVEEMLAANPDLMVVDIRELEEYDAGHIRNSLHAPRGILESACDWGYAETIPELARARDKPVVLVCRSGNRTALAALTLALMGYSQVYSMKTGVRGWNDYELPLYDAAGNQVDIDRAEEDLNPPVRPDQLEPKGVAS</sequence>
<feature type="domain" description="Rhodanese" evidence="2">
    <location>
        <begin position="31"/>
        <end position="129"/>
    </location>
</feature>
<dbReference type="PROSITE" id="PS50206">
    <property type="entry name" value="RHODANESE_3"/>
    <property type="match status" value="1"/>
</dbReference>
<dbReference type="Pfam" id="PF00581">
    <property type="entry name" value="Rhodanese"/>
    <property type="match status" value="1"/>
</dbReference>
<dbReference type="Proteomes" id="UP001308005">
    <property type="component" value="Unassembled WGS sequence"/>
</dbReference>
<accession>A0ABU6CVI1</accession>
<dbReference type="RefSeq" id="WP_324693290.1">
    <property type="nucleotide sequence ID" value="NZ_JAYMYJ010000029.1"/>
</dbReference>
<gene>
    <name evidence="3" type="ORF">VSS37_03615</name>
</gene>
<comment type="caution">
    <text evidence="3">The sequence shown here is derived from an EMBL/GenBank/DDBJ whole genome shotgun (WGS) entry which is preliminary data.</text>
</comment>
<dbReference type="Gene3D" id="3.40.250.10">
    <property type="entry name" value="Rhodanese-like domain"/>
    <property type="match status" value="1"/>
</dbReference>
<keyword evidence="4" id="KW-1185">Reference proteome</keyword>
<evidence type="ECO:0000259" key="2">
    <source>
        <dbReference type="PROSITE" id="PS50206"/>
    </source>
</evidence>
<dbReference type="PANTHER" id="PTHR44086">
    <property type="entry name" value="THIOSULFATE SULFURTRANSFERASE RDL2, MITOCHONDRIAL-RELATED"/>
    <property type="match status" value="1"/>
</dbReference>
<evidence type="ECO:0000313" key="3">
    <source>
        <dbReference type="EMBL" id="MEB4590058.1"/>
    </source>
</evidence>
<dbReference type="InterPro" id="IPR001763">
    <property type="entry name" value="Rhodanese-like_dom"/>
</dbReference>
<reference evidence="3 4" key="2">
    <citation type="submission" date="2024-01" db="EMBL/GenBank/DDBJ databases">
        <authorList>
            <person name="Xie X."/>
        </authorList>
    </citation>
    <scope>NUCLEOTIDE SEQUENCE [LARGE SCALE GENOMIC DNA]</scope>
    <source>
        <strain evidence="3">SCUT-1</strain>
    </source>
</reference>
<dbReference type="EMBL" id="JAYMYJ010000029">
    <property type="protein sequence ID" value="MEB4590058.1"/>
    <property type="molecule type" value="Genomic_DNA"/>
</dbReference>
<organism evidence="3 4">
    <name type="scientific">Candidatus Thiothrix phosphatis</name>
    <dbReference type="NCBI Taxonomy" id="3112415"/>
    <lineage>
        <taxon>Bacteria</taxon>
        <taxon>Pseudomonadati</taxon>
        <taxon>Pseudomonadota</taxon>
        <taxon>Gammaproteobacteria</taxon>
        <taxon>Thiotrichales</taxon>
        <taxon>Thiotrichaceae</taxon>
        <taxon>Thiothrix</taxon>
    </lineage>
</organism>
<reference evidence="4" key="1">
    <citation type="submission" date="2023-07" db="EMBL/GenBank/DDBJ databases">
        <title>The carbon used by Thiothrix.</title>
        <authorList>
            <person name="Chen L."/>
        </authorList>
    </citation>
    <scope>NUCLEOTIDE SEQUENCE [LARGE SCALE GENOMIC DNA]</scope>
</reference>
<feature type="region of interest" description="Disordered" evidence="1">
    <location>
        <begin position="140"/>
        <end position="160"/>
    </location>
</feature>
<dbReference type="SMART" id="SM00450">
    <property type="entry name" value="RHOD"/>
    <property type="match status" value="1"/>
</dbReference>
<dbReference type="CDD" id="cd00158">
    <property type="entry name" value="RHOD"/>
    <property type="match status" value="1"/>
</dbReference>
<evidence type="ECO:0000256" key="1">
    <source>
        <dbReference type="SAM" id="MobiDB-lite"/>
    </source>
</evidence>
<name>A0ABU6CVI1_9GAMM</name>
<protein>
    <submittedName>
        <fullName evidence="3">Rhodanese-like domain-containing protein</fullName>
    </submittedName>
</protein>
<proteinExistence type="predicted"/>
<dbReference type="InterPro" id="IPR036873">
    <property type="entry name" value="Rhodanese-like_dom_sf"/>
</dbReference>